<proteinExistence type="predicted"/>
<dbReference type="Proteomes" id="UP000282323">
    <property type="component" value="Unassembled WGS sequence"/>
</dbReference>
<dbReference type="AlphaFoldDB" id="A0A3N6ME53"/>
<sequence length="740" mass="78647">MAADEPPDESTSRVDYRQVSLVVLAAAALVLGAFFAPAAGGVGLSLPDANPPPEAQESADGDAFDWFDLFDWIEWIWEPSDPPEVDTACTVWLNDDPTPGREVTATIHYEGEPLADAPVWFDDRRIGQTDESGRVTGEVPYVRELVIQVGTGEQAECRAVGSTTLSGAGERTELHQDLGSLGTSRSDPDHLSTVRAQTQRVESVQQGGQPRNATAEYEIDGDVRIGVRGEPYPDETLTVVAEIDGVPMRSADVTVDETTVGETDDDGTAAVTVPDDGSDRIEIGVARGEFDGTTSVDVLLLETTLEPDGIAPVPGSDGAVLAETADEPVDGASVAVDGEPRGTTGPDGTMALELPRDPTTPVTVTTDDQTATTSLFAVYWWQTLLFGSLVGGFTAVGYGVRGVRGGATVLGAATALAAGLVVEAFYGPLAGLGTLAIVLSFGVGVAAVRSDRTVTVRTPSIRVRNALGRLLEWIIARTLGIVSLLEAGLDRVRSWVGALRRWIASIPRSVTGIALAVAGWLASVPGRILGALARLLRGTSRAVGRLWPPRVRTVVGGLGATLIVAVTYVEFGRREAAVVAATLAAAGLVLRWFGRSETGSAESVDSEPPRATSPTTGTTDENHDRPFREVWRSFARSVAPRKWRTRTPGEIERRALEQGYPPDPVAELTTLFRDVEYGGRPRSRAVRARANDVYADIVADRGDGDASTTRERRDEAEHATPSPGQTRSIESDRRSTEVET</sequence>
<feature type="transmembrane region" description="Helical" evidence="2">
    <location>
        <begin position="509"/>
        <end position="530"/>
    </location>
</feature>
<dbReference type="OrthoDB" id="206550at2157"/>
<feature type="transmembrane region" description="Helical" evidence="2">
    <location>
        <begin position="21"/>
        <end position="46"/>
    </location>
</feature>
<feature type="transmembrane region" description="Helical" evidence="2">
    <location>
        <begin position="379"/>
        <end position="400"/>
    </location>
</feature>
<feature type="compositionally biased region" description="Basic and acidic residues" evidence="1">
    <location>
        <begin position="698"/>
        <end position="718"/>
    </location>
</feature>
<feature type="transmembrane region" description="Helical" evidence="2">
    <location>
        <begin position="432"/>
        <end position="449"/>
    </location>
</feature>
<keyword evidence="5" id="KW-1185">Reference proteome</keyword>
<evidence type="ECO:0000259" key="3">
    <source>
        <dbReference type="Pfam" id="PF13559"/>
    </source>
</evidence>
<gene>
    <name evidence="4" type="ORF">EA473_17840</name>
</gene>
<keyword evidence="2" id="KW-0812">Transmembrane</keyword>
<protein>
    <submittedName>
        <fullName evidence="4">DUF4129 domain-containing protein</fullName>
    </submittedName>
</protein>
<feature type="domain" description="Protein-glutamine gamma-glutamyltransferase-like C-terminal" evidence="3">
    <location>
        <begin position="627"/>
        <end position="692"/>
    </location>
</feature>
<name>A0A3N6ME53_NATCH</name>
<feature type="transmembrane region" description="Helical" evidence="2">
    <location>
        <begin position="551"/>
        <end position="569"/>
    </location>
</feature>
<keyword evidence="2" id="KW-0472">Membrane</keyword>
<evidence type="ECO:0000256" key="1">
    <source>
        <dbReference type="SAM" id="MobiDB-lite"/>
    </source>
</evidence>
<evidence type="ECO:0000313" key="4">
    <source>
        <dbReference type="EMBL" id="RQG92116.1"/>
    </source>
</evidence>
<accession>A0A3N6ME53</accession>
<feature type="compositionally biased region" description="Basic and acidic residues" evidence="1">
    <location>
        <begin position="729"/>
        <end position="740"/>
    </location>
</feature>
<dbReference type="EMBL" id="REGA01000018">
    <property type="protein sequence ID" value="RQG92116.1"/>
    <property type="molecule type" value="Genomic_DNA"/>
</dbReference>
<dbReference type="InterPro" id="IPR025403">
    <property type="entry name" value="TgpA-like_C"/>
</dbReference>
<evidence type="ECO:0000313" key="5">
    <source>
        <dbReference type="Proteomes" id="UP000282323"/>
    </source>
</evidence>
<dbReference type="RefSeq" id="WP_124196938.1">
    <property type="nucleotide sequence ID" value="NZ_REGA01000018.1"/>
</dbReference>
<feature type="region of interest" description="Disordered" evidence="1">
    <location>
        <begin position="332"/>
        <end position="365"/>
    </location>
</feature>
<feature type="region of interest" description="Disordered" evidence="1">
    <location>
        <begin position="697"/>
        <end position="740"/>
    </location>
</feature>
<evidence type="ECO:0000256" key="2">
    <source>
        <dbReference type="SAM" id="Phobius"/>
    </source>
</evidence>
<feature type="transmembrane region" description="Helical" evidence="2">
    <location>
        <begin position="575"/>
        <end position="593"/>
    </location>
</feature>
<feature type="region of interest" description="Disordered" evidence="1">
    <location>
        <begin position="599"/>
        <end position="626"/>
    </location>
</feature>
<feature type="transmembrane region" description="Helical" evidence="2">
    <location>
        <begin position="407"/>
        <end position="426"/>
    </location>
</feature>
<reference evidence="4 5" key="1">
    <citation type="submission" date="2018-10" db="EMBL/GenBank/DDBJ databases">
        <title>Natrarchaeobius chitinivorans gen. nov., sp. nov., and Natrarchaeobius haloalkaliphilus sp. nov., alkaliphilic, chitin-utilizing haloarchaea from hypersaline alkaline lakes.</title>
        <authorList>
            <person name="Sorokin D.Y."/>
            <person name="Elcheninov A.G."/>
            <person name="Kostrikina N.A."/>
            <person name="Bale N.J."/>
            <person name="Sinninghe Damste J.S."/>
            <person name="Khijniak T.V."/>
            <person name="Kublanov I.V."/>
            <person name="Toshchakov S.V."/>
        </authorList>
    </citation>
    <scope>NUCLEOTIDE SEQUENCE [LARGE SCALE GENOMIC DNA]</scope>
    <source>
        <strain evidence="4 5">AArcht4T</strain>
    </source>
</reference>
<dbReference type="Pfam" id="PF13559">
    <property type="entry name" value="DUF4129"/>
    <property type="match status" value="1"/>
</dbReference>
<organism evidence="4 5">
    <name type="scientific">Natrarchaeobius chitinivorans</name>
    <dbReference type="NCBI Taxonomy" id="1679083"/>
    <lineage>
        <taxon>Archaea</taxon>
        <taxon>Methanobacteriati</taxon>
        <taxon>Methanobacteriota</taxon>
        <taxon>Stenosarchaea group</taxon>
        <taxon>Halobacteria</taxon>
        <taxon>Halobacteriales</taxon>
        <taxon>Natrialbaceae</taxon>
        <taxon>Natrarchaeobius</taxon>
    </lineage>
</organism>
<keyword evidence="2" id="KW-1133">Transmembrane helix</keyword>
<comment type="caution">
    <text evidence="4">The sequence shown here is derived from an EMBL/GenBank/DDBJ whole genome shotgun (WGS) entry which is preliminary data.</text>
</comment>